<protein>
    <submittedName>
        <fullName evidence="2">Uncharacterized protein</fullName>
    </submittedName>
</protein>
<gene>
    <name evidence="2" type="ORF">ACINKY_16025</name>
</gene>
<organism evidence="2 3">
    <name type="scientific">Paenibacillus illinoisensis</name>
    <dbReference type="NCBI Taxonomy" id="59845"/>
    <lineage>
        <taxon>Bacteria</taxon>
        <taxon>Bacillati</taxon>
        <taxon>Bacillota</taxon>
        <taxon>Bacilli</taxon>
        <taxon>Bacillales</taxon>
        <taxon>Paenibacillaceae</taxon>
        <taxon>Paenibacillus</taxon>
    </lineage>
</organism>
<dbReference type="EMBL" id="JBIYSL010000003">
    <property type="protein sequence ID" value="MFK0523716.1"/>
    <property type="molecule type" value="Genomic_DNA"/>
</dbReference>
<dbReference type="Proteomes" id="UP001618531">
    <property type="component" value="Unassembled WGS sequence"/>
</dbReference>
<sequence>MGKAYNLLWWESSGNFVTRTGPEAKHFNGEDSLGATEQKDIKAA</sequence>
<evidence type="ECO:0000313" key="3">
    <source>
        <dbReference type="Proteomes" id="UP001618531"/>
    </source>
</evidence>
<evidence type="ECO:0000256" key="1">
    <source>
        <dbReference type="SAM" id="MobiDB-lite"/>
    </source>
</evidence>
<name>A0ABW8HW74_9BACL</name>
<comment type="caution">
    <text evidence="2">The sequence shown here is derived from an EMBL/GenBank/DDBJ whole genome shotgun (WGS) entry which is preliminary data.</text>
</comment>
<reference evidence="2 3" key="1">
    <citation type="submission" date="2024-11" db="EMBL/GenBank/DDBJ databases">
        <title>Identification and Characterization of a Novel Fosfomycin Bacillithiol Transferase FosB8 in Paenibacillus illinoisensis.</title>
        <authorList>
            <person name="Lu W."/>
        </authorList>
    </citation>
    <scope>NUCLEOTIDE SEQUENCE [LARGE SCALE GENOMIC DNA]</scope>
    <source>
        <strain evidence="2 3">WP77</strain>
    </source>
</reference>
<evidence type="ECO:0000313" key="2">
    <source>
        <dbReference type="EMBL" id="MFK0523716.1"/>
    </source>
</evidence>
<accession>A0ABW8HW74</accession>
<keyword evidence="3" id="KW-1185">Reference proteome</keyword>
<feature type="region of interest" description="Disordered" evidence="1">
    <location>
        <begin position="20"/>
        <end position="44"/>
    </location>
</feature>
<proteinExistence type="predicted"/>